<keyword evidence="7" id="KW-1185">Reference proteome</keyword>
<name>A0ABQ6LKS4_9RHOB</name>
<dbReference type="PRINTS" id="PR00039">
    <property type="entry name" value="HTHLYSR"/>
</dbReference>
<evidence type="ECO:0000259" key="5">
    <source>
        <dbReference type="PROSITE" id="PS50931"/>
    </source>
</evidence>
<dbReference type="Gene3D" id="1.10.10.10">
    <property type="entry name" value="Winged helix-like DNA-binding domain superfamily/Winged helix DNA-binding domain"/>
    <property type="match status" value="1"/>
</dbReference>
<evidence type="ECO:0000256" key="2">
    <source>
        <dbReference type="ARBA" id="ARBA00023015"/>
    </source>
</evidence>
<gene>
    <name evidence="6" type="ORF">LNKW23_06110</name>
</gene>
<dbReference type="Gene3D" id="3.40.190.290">
    <property type="match status" value="1"/>
</dbReference>
<reference evidence="6 7" key="1">
    <citation type="submission" date="2023-04" db="EMBL/GenBank/DDBJ databases">
        <title>Marinoamorphus aggregata gen. nov., sp. Nov., isolate from tissue of brittle star Ophioplocus japonicus.</title>
        <authorList>
            <person name="Kawano K."/>
            <person name="Sawayama S."/>
            <person name="Nakagawa S."/>
        </authorList>
    </citation>
    <scope>NUCLEOTIDE SEQUENCE [LARGE SCALE GENOMIC DNA]</scope>
    <source>
        <strain evidence="6 7">NKW23</strain>
    </source>
</reference>
<evidence type="ECO:0000313" key="7">
    <source>
        <dbReference type="Proteomes" id="UP001239909"/>
    </source>
</evidence>
<keyword evidence="2" id="KW-0805">Transcription regulation</keyword>
<dbReference type="SUPFAM" id="SSF46785">
    <property type="entry name" value="Winged helix' DNA-binding domain"/>
    <property type="match status" value="1"/>
</dbReference>
<proteinExistence type="inferred from homology"/>
<dbReference type="Pfam" id="PF00126">
    <property type="entry name" value="HTH_1"/>
    <property type="match status" value="1"/>
</dbReference>
<comment type="caution">
    <text evidence="6">The sequence shown here is derived from an EMBL/GenBank/DDBJ whole genome shotgun (WGS) entry which is preliminary data.</text>
</comment>
<protein>
    <submittedName>
        <fullName evidence="6">LysR family transcriptional regulator</fullName>
    </submittedName>
</protein>
<organism evidence="6 7">
    <name type="scientific">Paralimibaculum aggregatum</name>
    <dbReference type="NCBI Taxonomy" id="3036245"/>
    <lineage>
        <taxon>Bacteria</taxon>
        <taxon>Pseudomonadati</taxon>
        <taxon>Pseudomonadota</taxon>
        <taxon>Alphaproteobacteria</taxon>
        <taxon>Rhodobacterales</taxon>
        <taxon>Paracoccaceae</taxon>
        <taxon>Paralimibaculum</taxon>
    </lineage>
</organism>
<keyword evidence="3" id="KW-0238">DNA-binding</keyword>
<dbReference type="InterPro" id="IPR036388">
    <property type="entry name" value="WH-like_DNA-bd_sf"/>
</dbReference>
<dbReference type="InterPro" id="IPR058163">
    <property type="entry name" value="LysR-type_TF_proteobact-type"/>
</dbReference>
<evidence type="ECO:0000256" key="3">
    <source>
        <dbReference type="ARBA" id="ARBA00023125"/>
    </source>
</evidence>
<feature type="domain" description="HTH lysR-type" evidence="5">
    <location>
        <begin position="1"/>
        <end position="41"/>
    </location>
</feature>
<evidence type="ECO:0000256" key="4">
    <source>
        <dbReference type="ARBA" id="ARBA00023163"/>
    </source>
</evidence>
<dbReference type="PANTHER" id="PTHR30537:SF5">
    <property type="entry name" value="HTH-TYPE TRANSCRIPTIONAL ACTIVATOR TTDR-RELATED"/>
    <property type="match status" value="1"/>
</dbReference>
<dbReference type="InterPro" id="IPR036390">
    <property type="entry name" value="WH_DNA-bd_sf"/>
</dbReference>
<accession>A0ABQ6LKS4</accession>
<dbReference type="InterPro" id="IPR000847">
    <property type="entry name" value="LysR_HTH_N"/>
</dbReference>
<dbReference type="PANTHER" id="PTHR30537">
    <property type="entry name" value="HTH-TYPE TRANSCRIPTIONAL REGULATOR"/>
    <property type="match status" value="1"/>
</dbReference>
<dbReference type="EMBL" id="BSYI01000003">
    <property type="protein sequence ID" value="GMG81398.1"/>
    <property type="molecule type" value="Genomic_DNA"/>
</dbReference>
<dbReference type="PROSITE" id="PS50931">
    <property type="entry name" value="HTH_LYSR"/>
    <property type="match status" value="1"/>
</dbReference>
<dbReference type="InterPro" id="IPR005119">
    <property type="entry name" value="LysR_subst-bd"/>
</dbReference>
<dbReference type="Pfam" id="PF03466">
    <property type="entry name" value="LysR_substrate"/>
    <property type="match status" value="1"/>
</dbReference>
<comment type="similarity">
    <text evidence="1">Belongs to the LysR transcriptional regulatory family.</text>
</comment>
<sequence length="288" mass="31777">MTRAAEQLSLAPSAVSRRLKELETRLGVQLVSRTTRRMSLTEEGQQFFRRCQRILADLEEAEAEIADGGKGLRGQLRLAAPLSFGLAHLTPLVCSFAKSNPELTLDIDLSDRLVDLVGEGFDVALRIGTLRDSSLIARKLCEMRMIACAAPAFLDTHGRPERPEELRGMPALCYAGSTRPDIWRYRDEDGNEQAVQLDVRLRATNGDMLRDAAIAGLGVVLKPSFIVARAIRAGALEVILPETDWSGIALQLVYPNTRHVAPKTRAFIEAARGHFGAEPHWERELGLT</sequence>
<dbReference type="CDD" id="cd08422">
    <property type="entry name" value="PBP2_CrgA_like"/>
    <property type="match status" value="1"/>
</dbReference>
<evidence type="ECO:0000256" key="1">
    <source>
        <dbReference type="ARBA" id="ARBA00009437"/>
    </source>
</evidence>
<keyword evidence="4" id="KW-0804">Transcription</keyword>
<dbReference type="Proteomes" id="UP001239909">
    <property type="component" value="Unassembled WGS sequence"/>
</dbReference>
<dbReference type="SUPFAM" id="SSF53850">
    <property type="entry name" value="Periplasmic binding protein-like II"/>
    <property type="match status" value="1"/>
</dbReference>
<evidence type="ECO:0000313" key="6">
    <source>
        <dbReference type="EMBL" id="GMG81398.1"/>
    </source>
</evidence>